<sequence length="720" mass="77439">MKTGRTRPSTGFQPLEAAGLALFFLAAQAMADRSSRAQEAAGRAALEKAEAQAWAWQRGIEPRFDDGGNVIEIMALRNGRPLFNTTFNKNAAISTTANAVRNTAPFGVDGAGVVVGVWDGGSVMTNHQEFGNRVVAQDVVSAHYHASHVGGTIAASGIVTNALGMAPSAAIDSYDWNSDDSEMISAAASAAGQPGKLHLSNHSYGYISGWYYAYWTNPWTRRSGYHWWGDIHEDEAEAAFGQYNTYTRSWDSIVYNAPYFLPFKAAGNERNDNPTEGSKVYYSPDGGTTWTNAIYDASIHPGGDGAYKNGYDSIPYRGNAKNILTVGAVTDAVVDGERALTNVSLLGFTSWGPADDGRIKPDIVANGDQLYSCNQTATNAYATRSGTSMSSPNACGSAALLVDYYDDLFPGGAMRASTLKALIIHTADDLGRPGPDYQFGWGLMNTLKAGQLLADYSNGNPVRLTEAKLSSTNESNAYVCYADGSGPVRVTLCWTDPPGASTWEHDSRTPALVNDLDLKVTGPGGTFHPFQLSYEDPEANATAHAKNQVDNVEQVYIGFPESGHYTITVDHEGALQNGTQHYSLLTSGLMADQDGDGLPDNWEAGFFASATGGEAAADADGDGYDNLAEYIAGTDPTDPASVFGIAAVESLQPVDGHPPFVVEWNSMPGRVYNVYWTYHLKYLPFSNISGELRWPINSFTDSVEHVGFGQYYKIDVRMDD</sequence>
<keyword evidence="3 5" id="KW-0378">Hydrolase</keyword>
<keyword evidence="4 5" id="KW-0720">Serine protease</keyword>
<dbReference type="GO" id="GO:0006508">
    <property type="term" value="P:proteolysis"/>
    <property type="evidence" value="ECO:0007669"/>
    <property type="project" value="UniProtKB-KW"/>
</dbReference>
<dbReference type="PRINTS" id="PR00723">
    <property type="entry name" value="SUBTILISIN"/>
</dbReference>
<dbReference type="SUPFAM" id="SSF49785">
    <property type="entry name" value="Galactose-binding domain-like"/>
    <property type="match status" value="1"/>
</dbReference>
<dbReference type="InterPro" id="IPR036852">
    <property type="entry name" value="Peptidase_S8/S53_dom_sf"/>
</dbReference>
<evidence type="ECO:0000256" key="4">
    <source>
        <dbReference type="ARBA" id="ARBA00022825"/>
    </source>
</evidence>
<dbReference type="InterPro" id="IPR008979">
    <property type="entry name" value="Galactose-bd-like_sf"/>
</dbReference>
<evidence type="ECO:0000313" key="8">
    <source>
        <dbReference type="Proteomes" id="UP000366872"/>
    </source>
</evidence>
<feature type="active site" description="Charge relay system" evidence="5">
    <location>
        <position position="388"/>
    </location>
</feature>
<evidence type="ECO:0000256" key="2">
    <source>
        <dbReference type="ARBA" id="ARBA00022670"/>
    </source>
</evidence>
<dbReference type="PROSITE" id="PS00138">
    <property type="entry name" value="SUBTILASE_SER"/>
    <property type="match status" value="1"/>
</dbReference>
<dbReference type="AlphaFoldDB" id="A0A6C2U9F7"/>
<dbReference type="InterPro" id="IPR015500">
    <property type="entry name" value="Peptidase_S8_subtilisin-rel"/>
</dbReference>
<dbReference type="Gene3D" id="3.40.50.200">
    <property type="entry name" value="Peptidase S8/S53 domain"/>
    <property type="match status" value="1"/>
</dbReference>
<dbReference type="GO" id="GO:0004252">
    <property type="term" value="F:serine-type endopeptidase activity"/>
    <property type="evidence" value="ECO:0007669"/>
    <property type="project" value="UniProtKB-UniRule"/>
</dbReference>
<gene>
    <name evidence="7" type="primary">scpA_2</name>
    <name evidence="7" type="ORF">PDESU_05334</name>
</gene>
<evidence type="ECO:0000256" key="3">
    <source>
        <dbReference type="ARBA" id="ARBA00022801"/>
    </source>
</evidence>
<dbReference type="Proteomes" id="UP000366872">
    <property type="component" value="Unassembled WGS sequence"/>
</dbReference>
<keyword evidence="2 5" id="KW-0645">Protease</keyword>
<dbReference type="PROSITE" id="PS51892">
    <property type="entry name" value="SUBTILASE"/>
    <property type="match status" value="1"/>
</dbReference>
<dbReference type="InterPro" id="IPR051048">
    <property type="entry name" value="Peptidase_S8/S53_subtilisin"/>
</dbReference>
<feature type="domain" description="Peptidase S8/S53" evidence="6">
    <location>
        <begin position="111"/>
        <end position="442"/>
    </location>
</feature>
<dbReference type="InterPro" id="IPR000209">
    <property type="entry name" value="Peptidase_S8/S53_dom"/>
</dbReference>
<dbReference type="SUPFAM" id="SSF52743">
    <property type="entry name" value="Subtilisin-like"/>
    <property type="match status" value="1"/>
</dbReference>
<dbReference type="PANTHER" id="PTHR43399">
    <property type="entry name" value="SUBTILISIN-RELATED"/>
    <property type="match status" value="1"/>
</dbReference>
<proteinExistence type="inferred from homology"/>
<protein>
    <submittedName>
        <fullName evidence="7">C5a peptidase</fullName>
    </submittedName>
</protein>
<dbReference type="PANTHER" id="PTHR43399:SF4">
    <property type="entry name" value="CELL WALL-ASSOCIATED PROTEASE"/>
    <property type="match status" value="1"/>
</dbReference>
<comment type="similarity">
    <text evidence="1 5">Belongs to the peptidase S8 family.</text>
</comment>
<dbReference type="Pfam" id="PF00082">
    <property type="entry name" value="Peptidase_S8"/>
    <property type="match status" value="1"/>
</dbReference>
<evidence type="ECO:0000313" key="7">
    <source>
        <dbReference type="EMBL" id="VGO16742.1"/>
    </source>
</evidence>
<reference evidence="7 8" key="1">
    <citation type="submission" date="2019-04" db="EMBL/GenBank/DDBJ databases">
        <authorList>
            <person name="Van Vliet M D."/>
        </authorList>
    </citation>
    <scope>NUCLEOTIDE SEQUENCE [LARGE SCALE GENOMIC DNA]</scope>
    <source>
        <strain evidence="7 8">F1</strain>
    </source>
</reference>
<dbReference type="Gene3D" id="2.60.120.380">
    <property type="match status" value="1"/>
</dbReference>
<dbReference type="InterPro" id="IPR023828">
    <property type="entry name" value="Peptidase_S8_Ser-AS"/>
</dbReference>
<feature type="active site" description="Charge relay system" evidence="5">
    <location>
        <position position="119"/>
    </location>
</feature>
<feature type="active site" description="Charge relay system" evidence="5">
    <location>
        <position position="145"/>
    </location>
</feature>
<keyword evidence="8" id="KW-1185">Reference proteome</keyword>
<dbReference type="RefSeq" id="WP_136082267.1">
    <property type="nucleotide sequence ID" value="NZ_CAAHFG010000004.1"/>
</dbReference>
<accession>A0A6C2U9F7</accession>
<evidence type="ECO:0000259" key="6">
    <source>
        <dbReference type="Pfam" id="PF00082"/>
    </source>
</evidence>
<evidence type="ECO:0000256" key="5">
    <source>
        <dbReference type="PROSITE-ProRule" id="PRU01240"/>
    </source>
</evidence>
<dbReference type="EMBL" id="CAAHFG010000004">
    <property type="protein sequence ID" value="VGO16742.1"/>
    <property type="molecule type" value="Genomic_DNA"/>
</dbReference>
<evidence type="ECO:0000256" key="1">
    <source>
        <dbReference type="ARBA" id="ARBA00011073"/>
    </source>
</evidence>
<name>A0A6C2U9F7_PONDE</name>
<organism evidence="7 8">
    <name type="scientific">Pontiella desulfatans</name>
    <dbReference type="NCBI Taxonomy" id="2750659"/>
    <lineage>
        <taxon>Bacteria</taxon>
        <taxon>Pseudomonadati</taxon>
        <taxon>Kiritimatiellota</taxon>
        <taxon>Kiritimatiellia</taxon>
        <taxon>Kiritimatiellales</taxon>
        <taxon>Pontiellaceae</taxon>
        <taxon>Pontiella</taxon>
    </lineage>
</organism>